<sequence length="107" mass="12090">MKLQTGFSLLGSPQSPKSTQPYSGAPLVDVGDIKFARLLFNNLYANLFCLRGPFRREAVGGRRRRRRLAPPLQPYRTRTSKPFHPTGNPLKARQKLNPELIGLQRSC</sequence>
<evidence type="ECO:0000313" key="3">
    <source>
        <dbReference type="Proteomes" id="UP000299102"/>
    </source>
</evidence>
<evidence type="ECO:0000313" key="2">
    <source>
        <dbReference type="EMBL" id="GBP88263.1"/>
    </source>
</evidence>
<feature type="compositionally biased region" description="Polar residues" evidence="1">
    <location>
        <begin position="1"/>
        <end position="22"/>
    </location>
</feature>
<keyword evidence="3" id="KW-1185">Reference proteome</keyword>
<reference evidence="2 3" key="1">
    <citation type="journal article" date="2019" name="Commun. Biol.">
        <title>The bagworm genome reveals a unique fibroin gene that provides high tensile strength.</title>
        <authorList>
            <person name="Kono N."/>
            <person name="Nakamura H."/>
            <person name="Ohtoshi R."/>
            <person name="Tomita M."/>
            <person name="Numata K."/>
            <person name="Arakawa K."/>
        </authorList>
    </citation>
    <scope>NUCLEOTIDE SEQUENCE [LARGE SCALE GENOMIC DNA]</scope>
</reference>
<accession>A0A4C1ZM23</accession>
<comment type="caution">
    <text evidence="2">The sequence shown here is derived from an EMBL/GenBank/DDBJ whole genome shotgun (WGS) entry which is preliminary data.</text>
</comment>
<feature type="region of interest" description="Disordered" evidence="1">
    <location>
        <begin position="1"/>
        <end position="23"/>
    </location>
</feature>
<feature type="region of interest" description="Disordered" evidence="1">
    <location>
        <begin position="60"/>
        <end position="95"/>
    </location>
</feature>
<name>A0A4C1ZM23_EUMVA</name>
<protein>
    <submittedName>
        <fullName evidence="2">Uncharacterized protein</fullName>
    </submittedName>
</protein>
<dbReference type="AlphaFoldDB" id="A0A4C1ZM23"/>
<organism evidence="2 3">
    <name type="scientific">Eumeta variegata</name>
    <name type="common">Bagworm moth</name>
    <name type="synonym">Eumeta japonica</name>
    <dbReference type="NCBI Taxonomy" id="151549"/>
    <lineage>
        <taxon>Eukaryota</taxon>
        <taxon>Metazoa</taxon>
        <taxon>Ecdysozoa</taxon>
        <taxon>Arthropoda</taxon>
        <taxon>Hexapoda</taxon>
        <taxon>Insecta</taxon>
        <taxon>Pterygota</taxon>
        <taxon>Neoptera</taxon>
        <taxon>Endopterygota</taxon>
        <taxon>Lepidoptera</taxon>
        <taxon>Glossata</taxon>
        <taxon>Ditrysia</taxon>
        <taxon>Tineoidea</taxon>
        <taxon>Psychidae</taxon>
        <taxon>Oiketicinae</taxon>
        <taxon>Eumeta</taxon>
    </lineage>
</organism>
<dbReference type="EMBL" id="BGZK01001917">
    <property type="protein sequence ID" value="GBP88263.1"/>
    <property type="molecule type" value="Genomic_DNA"/>
</dbReference>
<proteinExistence type="predicted"/>
<evidence type="ECO:0000256" key="1">
    <source>
        <dbReference type="SAM" id="MobiDB-lite"/>
    </source>
</evidence>
<dbReference type="Proteomes" id="UP000299102">
    <property type="component" value="Unassembled WGS sequence"/>
</dbReference>
<gene>
    <name evidence="2" type="ORF">EVAR_63911_1</name>
</gene>